<organism evidence="1 2">
    <name type="scientific">Massariosphaeria phaeospora</name>
    <dbReference type="NCBI Taxonomy" id="100035"/>
    <lineage>
        <taxon>Eukaryota</taxon>
        <taxon>Fungi</taxon>
        <taxon>Dikarya</taxon>
        <taxon>Ascomycota</taxon>
        <taxon>Pezizomycotina</taxon>
        <taxon>Dothideomycetes</taxon>
        <taxon>Pleosporomycetidae</taxon>
        <taxon>Pleosporales</taxon>
        <taxon>Pleosporales incertae sedis</taxon>
        <taxon>Massariosphaeria</taxon>
    </lineage>
</organism>
<sequence length="265" mass="28752">MSTLFSTTSDDYAFTSFSTLTIPPSTTLEDPSTPAGKTWADTIEAYLSHPDTGFVWWGRLHDNPEVVKLIVDWTTPTPRTPIPDMPIQSTTTTFYNLGAWAPTRTNALSTRPGSTSALLTFHFPPSFTPTSPSATAPSRTHEELWSEAFTHFNSSVLHSAGGVVSSSSASSWSVTPPSSSSSTPTTFIAIFRYTTPDAFRQHLEAMAQKTWLEGGLERLWGMTSGGVDVEFADLWAFEEGWLGGVTQTKKEKGGLALAKGLSFRG</sequence>
<evidence type="ECO:0008006" key="3">
    <source>
        <dbReference type="Google" id="ProtNLM"/>
    </source>
</evidence>
<comment type="caution">
    <text evidence="1">The sequence shown here is derived from an EMBL/GenBank/DDBJ whole genome shotgun (WGS) entry which is preliminary data.</text>
</comment>
<dbReference type="EMBL" id="JAADJZ010000003">
    <property type="protein sequence ID" value="KAF2876282.1"/>
    <property type="molecule type" value="Genomic_DNA"/>
</dbReference>
<dbReference type="AlphaFoldDB" id="A0A7C8MLI7"/>
<dbReference type="Proteomes" id="UP000481861">
    <property type="component" value="Unassembled WGS sequence"/>
</dbReference>
<gene>
    <name evidence="1" type="ORF">BDV95DRAFT_590424</name>
</gene>
<dbReference type="OrthoDB" id="3830579at2759"/>
<evidence type="ECO:0000313" key="1">
    <source>
        <dbReference type="EMBL" id="KAF2876282.1"/>
    </source>
</evidence>
<evidence type="ECO:0000313" key="2">
    <source>
        <dbReference type="Proteomes" id="UP000481861"/>
    </source>
</evidence>
<proteinExistence type="predicted"/>
<name>A0A7C8MLI7_9PLEO</name>
<accession>A0A7C8MLI7</accession>
<reference evidence="1 2" key="1">
    <citation type="submission" date="2020-01" db="EMBL/GenBank/DDBJ databases">
        <authorList>
            <consortium name="DOE Joint Genome Institute"/>
            <person name="Haridas S."/>
            <person name="Albert R."/>
            <person name="Binder M."/>
            <person name="Bloem J."/>
            <person name="Labutti K."/>
            <person name="Salamov A."/>
            <person name="Andreopoulos B."/>
            <person name="Baker S.E."/>
            <person name="Barry K."/>
            <person name="Bills G."/>
            <person name="Bluhm B.H."/>
            <person name="Cannon C."/>
            <person name="Castanera R."/>
            <person name="Culley D.E."/>
            <person name="Daum C."/>
            <person name="Ezra D."/>
            <person name="Gonzalez J.B."/>
            <person name="Henrissat B."/>
            <person name="Kuo A."/>
            <person name="Liang C."/>
            <person name="Lipzen A."/>
            <person name="Lutzoni F."/>
            <person name="Magnuson J."/>
            <person name="Mondo S."/>
            <person name="Nolan M."/>
            <person name="Ohm R."/>
            <person name="Pangilinan J."/>
            <person name="Park H.-J.H."/>
            <person name="Ramirez L."/>
            <person name="Alfaro M."/>
            <person name="Sun H."/>
            <person name="Tritt A."/>
            <person name="Yoshinaga Y."/>
            <person name="Zwiers L.-H.L."/>
            <person name="Turgeon B.G."/>
            <person name="Goodwin S.B."/>
            <person name="Spatafora J.W."/>
            <person name="Crous P.W."/>
            <person name="Grigoriev I.V."/>
        </authorList>
    </citation>
    <scope>NUCLEOTIDE SEQUENCE [LARGE SCALE GENOMIC DNA]</scope>
    <source>
        <strain evidence="1 2">CBS 611.86</strain>
    </source>
</reference>
<protein>
    <recommendedName>
        <fullName evidence="3">ABM domain-containing protein</fullName>
    </recommendedName>
</protein>
<keyword evidence="2" id="KW-1185">Reference proteome</keyword>